<dbReference type="PANTHER" id="PTHR47435">
    <property type="entry name" value="KELCH REPEAT PROTEIN (AFU_ORTHOLOGUE AFUA_5G12780)"/>
    <property type="match status" value="1"/>
</dbReference>
<comment type="caution">
    <text evidence="3">The sequence shown here is derived from an EMBL/GenBank/DDBJ whole genome shotgun (WGS) entry which is preliminary data.</text>
</comment>
<evidence type="ECO:0000256" key="2">
    <source>
        <dbReference type="ARBA" id="ARBA00023004"/>
    </source>
</evidence>
<reference evidence="3" key="1">
    <citation type="journal article" date="2020" name="Stud. Mycol.">
        <title>101 Dothideomycetes genomes: a test case for predicting lifestyles and emergence of pathogens.</title>
        <authorList>
            <person name="Haridas S."/>
            <person name="Albert R."/>
            <person name="Binder M."/>
            <person name="Bloem J."/>
            <person name="Labutti K."/>
            <person name="Salamov A."/>
            <person name="Andreopoulos B."/>
            <person name="Baker S."/>
            <person name="Barry K."/>
            <person name="Bills G."/>
            <person name="Bluhm B."/>
            <person name="Cannon C."/>
            <person name="Castanera R."/>
            <person name="Culley D."/>
            <person name="Daum C."/>
            <person name="Ezra D."/>
            <person name="Gonzalez J."/>
            <person name="Henrissat B."/>
            <person name="Kuo A."/>
            <person name="Liang C."/>
            <person name="Lipzen A."/>
            <person name="Lutzoni F."/>
            <person name="Magnuson J."/>
            <person name="Mondo S."/>
            <person name="Nolan M."/>
            <person name="Ohm R."/>
            <person name="Pangilinan J."/>
            <person name="Park H.-J."/>
            <person name="Ramirez L."/>
            <person name="Alfaro M."/>
            <person name="Sun H."/>
            <person name="Tritt A."/>
            <person name="Yoshinaga Y."/>
            <person name="Zwiers L.-H."/>
            <person name="Turgeon B."/>
            <person name="Goodwin S."/>
            <person name="Spatafora J."/>
            <person name="Crous P."/>
            <person name="Grigoriev I."/>
        </authorList>
    </citation>
    <scope>NUCLEOTIDE SEQUENCE</scope>
    <source>
        <strain evidence="3">CBS 110217</strain>
    </source>
</reference>
<dbReference type="OrthoDB" id="10250130at2759"/>
<evidence type="ECO:0008006" key="5">
    <source>
        <dbReference type="Google" id="ProtNLM"/>
    </source>
</evidence>
<dbReference type="InterPro" id="IPR015915">
    <property type="entry name" value="Kelch-typ_b-propeller"/>
</dbReference>
<dbReference type="Proteomes" id="UP000799777">
    <property type="component" value="Unassembled WGS sequence"/>
</dbReference>
<evidence type="ECO:0000313" key="4">
    <source>
        <dbReference type="Proteomes" id="UP000799777"/>
    </source>
</evidence>
<protein>
    <recommendedName>
        <fullName evidence="5">Galactose oxidase</fullName>
    </recommendedName>
</protein>
<sequence length="391" mass="42223">MAELAAGAYIASEVIEHGAQAGYAAYLAYIFGGTTADNLLASNDIHAVTVEHSGKPEMDYGMIPALPTVEGDKVIPARTNHVACASHGNIAIYGGSNEKDELIDEKSSIWLFNPGRKAWDQLAAASVEVAPGPRRNARLFDYEEGIILYGGYDSTGDAASDLWKFDIAARTWTQLPTAPVATTNAALANGQLYLVSGTDDVSSQIHHLGISAPVEDMSWESFPFPTNPLAPGPRARHDGAFLPLTTGWGRNYIVYLLGARDDREPLIKQDDEKKTPSKDVTQFSDTWVLQIPSSDIDAQPAWSLKKALKPAKIKDAIRHAVGASTGHLVWAEALVELPTEKQLEEEDGKLHPGPRAFFGADVMEKGDSVVFWGGVDAKGQRIGDGWIVKFS</sequence>
<keyword evidence="4" id="KW-1185">Reference proteome</keyword>
<proteinExistence type="predicted"/>
<accession>A0A9P4H6T4</accession>
<dbReference type="Gene3D" id="2.120.10.80">
    <property type="entry name" value="Kelch-type beta propeller"/>
    <property type="match status" value="1"/>
</dbReference>
<gene>
    <name evidence="3" type="ORF">EK21DRAFT_102012</name>
</gene>
<organism evidence="3 4">
    <name type="scientific">Setomelanomma holmii</name>
    <dbReference type="NCBI Taxonomy" id="210430"/>
    <lineage>
        <taxon>Eukaryota</taxon>
        <taxon>Fungi</taxon>
        <taxon>Dikarya</taxon>
        <taxon>Ascomycota</taxon>
        <taxon>Pezizomycotina</taxon>
        <taxon>Dothideomycetes</taxon>
        <taxon>Pleosporomycetidae</taxon>
        <taxon>Pleosporales</taxon>
        <taxon>Pleosporineae</taxon>
        <taxon>Phaeosphaeriaceae</taxon>
        <taxon>Setomelanomma</taxon>
    </lineage>
</organism>
<keyword evidence="2" id="KW-0408">Iron</keyword>
<dbReference type="SUPFAM" id="SSF117281">
    <property type="entry name" value="Kelch motif"/>
    <property type="match status" value="1"/>
</dbReference>
<dbReference type="PANTHER" id="PTHR47435:SF10">
    <property type="entry name" value="TIP ELONGATION ABERRANT PROTEIN 3"/>
    <property type="match status" value="1"/>
</dbReference>
<evidence type="ECO:0000313" key="3">
    <source>
        <dbReference type="EMBL" id="KAF2028160.1"/>
    </source>
</evidence>
<name>A0A9P4H6T4_9PLEO</name>
<keyword evidence="1" id="KW-0677">Repeat</keyword>
<evidence type="ECO:0000256" key="1">
    <source>
        <dbReference type="ARBA" id="ARBA00022737"/>
    </source>
</evidence>
<dbReference type="EMBL" id="ML978216">
    <property type="protein sequence ID" value="KAF2028160.1"/>
    <property type="molecule type" value="Genomic_DNA"/>
</dbReference>
<dbReference type="GO" id="GO:0019760">
    <property type="term" value="P:glucosinolate metabolic process"/>
    <property type="evidence" value="ECO:0007669"/>
    <property type="project" value="UniProtKB-ARBA"/>
</dbReference>
<dbReference type="Pfam" id="PF24681">
    <property type="entry name" value="Kelch_KLHDC2_KLHL20_DRC7"/>
    <property type="match status" value="1"/>
</dbReference>
<dbReference type="AlphaFoldDB" id="A0A9P4H6T4"/>